<dbReference type="PANTHER" id="PTHR33841">
    <property type="entry name" value="DNA METHYLTRANSFERASE YEEA-RELATED"/>
    <property type="match status" value="1"/>
</dbReference>
<dbReference type="InterPro" id="IPR029063">
    <property type="entry name" value="SAM-dependent_MTases_sf"/>
</dbReference>
<dbReference type="Proteomes" id="UP001254813">
    <property type="component" value="Unassembled WGS sequence"/>
</dbReference>
<feature type="region of interest" description="Disordered" evidence="6">
    <location>
        <begin position="1138"/>
        <end position="1162"/>
    </location>
</feature>
<dbReference type="InterPro" id="IPR002052">
    <property type="entry name" value="DNA_methylase_N6_adenine_CS"/>
</dbReference>
<dbReference type="EC" id="2.1.1.72" evidence="1"/>
<evidence type="ECO:0000256" key="1">
    <source>
        <dbReference type="ARBA" id="ARBA00011900"/>
    </source>
</evidence>
<dbReference type="NCBIfam" id="NF033452">
    <property type="entry name" value="BREX_1_MTaseX"/>
    <property type="match status" value="1"/>
</dbReference>
<dbReference type="Gene3D" id="3.40.50.150">
    <property type="entry name" value="Vaccinia Virus protein VP39"/>
    <property type="match status" value="1"/>
</dbReference>
<keyword evidence="4" id="KW-0949">S-adenosyl-L-methionine</keyword>
<dbReference type="PROSITE" id="PS00092">
    <property type="entry name" value="N6_MTASE"/>
    <property type="match status" value="1"/>
</dbReference>
<reference evidence="8 9" key="1">
    <citation type="submission" date="2022-06" db="EMBL/GenBank/DDBJ databases">
        <title>Halogeometricum sp. a new haloarchaeum isolate from saline soil.</title>
        <authorList>
            <person name="Strakova D."/>
            <person name="Galisteo C."/>
            <person name="Sanchez-Porro C."/>
            <person name="Ventosa A."/>
        </authorList>
    </citation>
    <scope>NUCLEOTIDE SEQUENCE [LARGE SCALE GENOMIC DNA]</scope>
    <source>
        <strain evidence="9">S3BR25-2</strain>
    </source>
</reference>
<evidence type="ECO:0000256" key="2">
    <source>
        <dbReference type="ARBA" id="ARBA00022603"/>
    </source>
</evidence>
<evidence type="ECO:0000256" key="6">
    <source>
        <dbReference type="SAM" id="MobiDB-lite"/>
    </source>
</evidence>
<feature type="compositionally biased region" description="Basic and acidic residues" evidence="6">
    <location>
        <begin position="1138"/>
        <end position="1152"/>
    </location>
</feature>
<accession>A0ABU2G6L0</accession>
<sequence length="1439" mass="163777">MEGDSLSQRKAQLDKAEREHLEDIVEDLRERVEGNVRFQLTQKGLDDEPEDLESVNEDMERLVEAIELEVVDGHTWDEAFEQYVTGVGYTIVNRLAALRCMEVRDFVGEEVTVFKENGLTPAAETLVHEEFLLEDEAILEAYHNACDEFAEEIEILFDRSSAYSLIDPDDDTFEELCEKLDSVPDEVWRADDVLGWVYEYYNVKLLDDLRRKGDRKGLDPEDVPPANQFYTPHWVVRMLTDNSLGKLYLEHTGELQGVVKSQEAFSSDERKNRPLSPDKSPDVADFCTYLVPSEEEGESTDFEHPEELRVIDPACGSGHFLLYAFDVLERIWRAETDLSAEEIPRKILQQNLYGVDLDMRACQLAAFNLYLKGRTRTEAEGTEGFDMPEVGIVCADAKVADVDGVEAVFDEVAGDNPKVEGALRRILDAFEEVHGLGSLLDVRGTLGDLFEDDSDTEGVQITLDDDPTVDHTLGQVLHSLREAVEEHRDSDSFLAQDLRSFVRLLDILAQDYDVALMNPPYGAQNRMPDVVQSYVRSKFDYPPEFYVNFFEVGSRIVHDSGRVGMLIPHSFMFKNTFQEFREDFVGEQGGFDFLAEFGYGILDNAMVGTVGTVVRVGDNESTQGSFIRLHDVDSYQKERVFRETVFEQSSENDVKRVFHVPYDEFKHIPRTPLCYSTPEAIRRLHDTETKLDPDAARVEGTSLGTAAKGMDTNDNDRFIRYHWEVDGDDRYIPYAKGGTDAWVLPRISTSLNWAFDGDELRRAGAALKNEEQFGKAGLTWTYVKRTGRRFGYFPPGGSFDGTGCMFFTDAVSDWVLMAILNSNLYHALFLSLTVERHWQVGDVGRMPWVEDLAEQDQLAELAQEQFRLQLENESRKPTSPHYIGPRLLPKTYPADSVYEHAHVDHITEIVETEMTGDAANMSITSRVAQVERERLRRRSRLEELSGAIDEHVFETVGVSPETEARVRQEIFLRTSESPEDREIPDPESVPEVPDNVDRHVKDLVHHFAMEVVRAEPDGIIPLHSTGGKADILDRIIDRFQEAYGKHASDRLAEVDECLGATAAAEEAYPNLRAFVEEHLFDYHVDKMESTPILWKLTSERLIADSAGEGFACFVDYHSLDSGLLDRLATQYLEPRKAELRERRSAANRRRSDQSLSTSEQAEAAEQYERCASGLNQISVFEDVLQDLGSTTERDFGDEDRQLVEELAPKVATFREETRERVETLADLRERNSEEWFQDTFSDNFWNAVDEWRYEWNDALSELERACEEYVNPSDESVEAHLADLFEYFNDRLKGSDHYSSTGILFMTYYFEREGAELLDDDGQPFENLKDEERLLASLATSLDDPSVVDMEFLEAIADEEGVENVDNLLPLAEFKALAEEIGDRCQTIDKRIPSNWTDRALSEITTEGYQPNHKHGVEINIAPLAEADIVPKTVEDDVL</sequence>
<gene>
    <name evidence="8" type="primary">pglX</name>
    <name evidence="8" type="ORF">NDI79_19820</name>
</gene>
<evidence type="ECO:0000256" key="5">
    <source>
        <dbReference type="ARBA" id="ARBA00047942"/>
    </source>
</evidence>
<evidence type="ECO:0000313" key="9">
    <source>
        <dbReference type="Proteomes" id="UP001254813"/>
    </source>
</evidence>
<dbReference type="RefSeq" id="WP_310930438.1">
    <property type="nucleotide sequence ID" value="NZ_JAMQOQ010000006.1"/>
</dbReference>
<protein>
    <recommendedName>
        <fullName evidence="1">site-specific DNA-methyltransferase (adenine-specific)</fullName>
        <ecNumber evidence="1">2.1.1.72</ecNumber>
    </recommendedName>
</protein>
<feature type="region of interest" description="Disordered" evidence="6">
    <location>
        <begin position="261"/>
        <end position="282"/>
    </location>
</feature>
<evidence type="ECO:0000256" key="3">
    <source>
        <dbReference type="ARBA" id="ARBA00022679"/>
    </source>
</evidence>
<evidence type="ECO:0000313" key="8">
    <source>
        <dbReference type="EMBL" id="MDS0296426.1"/>
    </source>
</evidence>
<dbReference type="EMBL" id="JAMQOQ010000006">
    <property type="protein sequence ID" value="MDS0296426.1"/>
    <property type="molecule type" value="Genomic_DNA"/>
</dbReference>
<keyword evidence="9" id="KW-1185">Reference proteome</keyword>
<keyword evidence="2 8" id="KW-0489">Methyltransferase</keyword>
<dbReference type="SUPFAM" id="SSF53335">
    <property type="entry name" value="S-adenosyl-L-methionine-dependent methyltransferases"/>
    <property type="match status" value="1"/>
</dbReference>
<feature type="domain" description="Type II methyltransferase M.TaqI-like" evidence="7">
    <location>
        <begin position="350"/>
        <end position="585"/>
    </location>
</feature>
<dbReference type="GO" id="GO:0032259">
    <property type="term" value="P:methylation"/>
    <property type="evidence" value="ECO:0007669"/>
    <property type="project" value="UniProtKB-KW"/>
</dbReference>
<feature type="region of interest" description="Disordered" evidence="6">
    <location>
        <begin position="973"/>
        <end position="994"/>
    </location>
</feature>
<evidence type="ECO:0000259" key="7">
    <source>
        <dbReference type="Pfam" id="PF07669"/>
    </source>
</evidence>
<name>A0ABU2G6L0_9EURY</name>
<dbReference type="InterPro" id="IPR047939">
    <property type="entry name" value="BREX_1_PglX"/>
</dbReference>
<comment type="catalytic activity">
    <reaction evidence="5">
        <text>a 2'-deoxyadenosine in DNA + S-adenosyl-L-methionine = an N(6)-methyl-2'-deoxyadenosine in DNA + S-adenosyl-L-homocysteine + H(+)</text>
        <dbReference type="Rhea" id="RHEA:15197"/>
        <dbReference type="Rhea" id="RHEA-COMP:12418"/>
        <dbReference type="Rhea" id="RHEA-COMP:12419"/>
        <dbReference type="ChEBI" id="CHEBI:15378"/>
        <dbReference type="ChEBI" id="CHEBI:57856"/>
        <dbReference type="ChEBI" id="CHEBI:59789"/>
        <dbReference type="ChEBI" id="CHEBI:90615"/>
        <dbReference type="ChEBI" id="CHEBI:90616"/>
        <dbReference type="EC" id="2.1.1.72"/>
    </reaction>
</comment>
<dbReference type="PANTHER" id="PTHR33841:SF1">
    <property type="entry name" value="DNA METHYLTRANSFERASE A"/>
    <property type="match status" value="1"/>
</dbReference>
<dbReference type="Pfam" id="PF07669">
    <property type="entry name" value="Eco57I"/>
    <property type="match status" value="1"/>
</dbReference>
<evidence type="ECO:0000256" key="4">
    <source>
        <dbReference type="ARBA" id="ARBA00022691"/>
    </source>
</evidence>
<dbReference type="InterPro" id="IPR050953">
    <property type="entry name" value="N4_N6_ade-DNA_methylase"/>
</dbReference>
<comment type="caution">
    <text evidence="8">The sequence shown here is derived from an EMBL/GenBank/DDBJ whole genome shotgun (WGS) entry which is preliminary data.</text>
</comment>
<dbReference type="GO" id="GO:0009007">
    <property type="term" value="F:site-specific DNA-methyltransferase (adenine-specific) activity"/>
    <property type="evidence" value="ECO:0007669"/>
    <property type="project" value="UniProtKB-EC"/>
</dbReference>
<keyword evidence="3 8" id="KW-0808">Transferase</keyword>
<feature type="compositionally biased region" description="Basic and acidic residues" evidence="6">
    <location>
        <begin position="973"/>
        <end position="984"/>
    </location>
</feature>
<dbReference type="NCBIfam" id="NF033454">
    <property type="entry name" value="BREX_5_MTaseX"/>
    <property type="match status" value="1"/>
</dbReference>
<organism evidence="8 9">
    <name type="scientific">Halogeometricum luteum</name>
    <dbReference type="NCBI Taxonomy" id="2950537"/>
    <lineage>
        <taxon>Archaea</taxon>
        <taxon>Methanobacteriati</taxon>
        <taxon>Methanobacteriota</taxon>
        <taxon>Stenosarchaea group</taxon>
        <taxon>Halobacteria</taxon>
        <taxon>Halobacteriales</taxon>
        <taxon>Haloferacaceae</taxon>
        <taxon>Halogeometricum</taxon>
    </lineage>
</organism>
<proteinExistence type="predicted"/>
<dbReference type="InterPro" id="IPR011639">
    <property type="entry name" value="MethylTrfase_TaqI-like_dom"/>
</dbReference>